<proteinExistence type="predicted"/>
<dbReference type="EMBL" id="NHSF01000054">
    <property type="protein sequence ID" value="MBK5930555.1"/>
    <property type="molecule type" value="Genomic_DNA"/>
</dbReference>
<feature type="region of interest" description="Disordered" evidence="1">
    <location>
        <begin position="1"/>
        <end position="24"/>
    </location>
</feature>
<accession>A0AAJ0XG96</accession>
<dbReference type="InterPro" id="IPR038740">
    <property type="entry name" value="BioF2-like_GNAT_dom"/>
</dbReference>
<evidence type="ECO:0000313" key="3">
    <source>
        <dbReference type="EMBL" id="MBK5930555.1"/>
    </source>
</evidence>
<dbReference type="NCBIfam" id="TIGR03019">
    <property type="entry name" value="pepcterm_femAB"/>
    <property type="match status" value="1"/>
</dbReference>
<evidence type="ECO:0000256" key="1">
    <source>
        <dbReference type="SAM" id="MobiDB-lite"/>
    </source>
</evidence>
<protein>
    <submittedName>
        <fullName evidence="3">Peptidoglycan bridge formation protein FemAB</fullName>
    </submittedName>
</protein>
<evidence type="ECO:0000259" key="2">
    <source>
        <dbReference type="Pfam" id="PF13480"/>
    </source>
</evidence>
<dbReference type="SUPFAM" id="SSF55729">
    <property type="entry name" value="Acyl-CoA N-acyltransferases (Nat)"/>
    <property type="match status" value="1"/>
</dbReference>
<dbReference type="InterPro" id="IPR017469">
    <property type="entry name" value="PEP-CTERM_FemAB-rel"/>
</dbReference>
<dbReference type="RefSeq" id="WP_201245076.1">
    <property type="nucleotide sequence ID" value="NZ_NHSF01000054.1"/>
</dbReference>
<dbReference type="Gene3D" id="3.40.630.30">
    <property type="match status" value="1"/>
</dbReference>
<dbReference type="InterPro" id="IPR016181">
    <property type="entry name" value="Acyl_CoA_acyltransferase"/>
</dbReference>
<comment type="caution">
    <text evidence="3">The sequence shown here is derived from an EMBL/GenBank/DDBJ whole genome shotgun (WGS) entry which is preliminary data.</text>
</comment>
<dbReference type="PANTHER" id="PTHR36174:SF1">
    <property type="entry name" value="LIPID II:GLYCINE GLYCYLTRANSFERASE"/>
    <property type="match status" value="1"/>
</dbReference>
<dbReference type="Pfam" id="PF13480">
    <property type="entry name" value="Acetyltransf_6"/>
    <property type="match status" value="1"/>
</dbReference>
<reference evidence="3" key="1">
    <citation type="submission" date="2017-05" db="EMBL/GenBank/DDBJ databases">
        <authorList>
            <person name="Imhoff J.F."/>
            <person name="Rahn T."/>
            <person name="Kuenzel S."/>
            <person name="Neulinger S.C."/>
        </authorList>
    </citation>
    <scope>NUCLEOTIDE SEQUENCE</scope>
    <source>
        <strain evidence="3">DSM 4395</strain>
    </source>
</reference>
<evidence type="ECO:0000313" key="4">
    <source>
        <dbReference type="Proteomes" id="UP001296967"/>
    </source>
</evidence>
<organism evidence="3 4">
    <name type="scientific">Halochromatium salexigens</name>
    <name type="common">Chromatium salexigens</name>
    <dbReference type="NCBI Taxonomy" id="49447"/>
    <lineage>
        <taxon>Bacteria</taxon>
        <taxon>Pseudomonadati</taxon>
        <taxon>Pseudomonadota</taxon>
        <taxon>Gammaproteobacteria</taxon>
        <taxon>Chromatiales</taxon>
        <taxon>Chromatiaceae</taxon>
        <taxon>Halochromatium</taxon>
    </lineage>
</organism>
<dbReference type="Proteomes" id="UP001296967">
    <property type="component" value="Unassembled WGS sequence"/>
</dbReference>
<dbReference type="AlphaFoldDB" id="A0AAJ0XG96"/>
<feature type="compositionally biased region" description="Low complexity" evidence="1">
    <location>
        <begin position="1"/>
        <end position="23"/>
    </location>
</feature>
<sequence length="374" mass="41999">MTSPDPESAAGPAPAATSVSASAEGAVDPVKRLDAAAGPLAETEAAWDTFVEQCPEATFFHRVGWRRILEETLGHRAFYLYSEREGAITGVLPLGQVKSLLFGNALISVPFCVYGGVAAQDARAAASLTEAARALAEELQVDYLELRHRARRNPDWPCKDDLYVTFRKALAPEPEKNLQAIPRKQRAMVRKGIKYALQSAVDSGIERFYPIYASSVQRLGTPVLPRRYFQALRETFGADCDVVTTTKDGEPVSSVLNFYFRDEVLPYYGGGTEQARALAGFDFLYWEVMRRACEQGYRWFDYGRSKRGTGSFSFKKNWGFEPQPLYYEYHLVGAKQIPEINPLNPKYRLFIAGWKRLPLFVANWLGPWLARRIG</sequence>
<dbReference type="PANTHER" id="PTHR36174">
    <property type="entry name" value="LIPID II:GLYCINE GLYCYLTRANSFERASE"/>
    <property type="match status" value="1"/>
</dbReference>
<dbReference type="InterPro" id="IPR050644">
    <property type="entry name" value="PG_Glycine_Bridge_Synth"/>
</dbReference>
<feature type="domain" description="BioF2-like acetyltransferase" evidence="2">
    <location>
        <begin position="183"/>
        <end position="315"/>
    </location>
</feature>
<reference evidence="3" key="2">
    <citation type="journal article" date="2020" name="Microorganisms">
        <title>Osmotic Adaptation and Compatible Solute Biosynthesis of Phototrophic Bacteria as Revealed from Genome Analyses.</title>
        <authorList>
            <person name="Imhoff J.F."/>
            <person name="Rahn T."/>
            <person name="Kunzel S."/>
            <person name="Keller A."/>
            <person name="Neulinger S.C."/>
        </authorList>
    </citation>
    <scope>NUCLEOTIDE SEQUENCE</scope>
    <source>
        <strain evidence="3">DSM 4395</strain>
    </source>
</reference>
<gene>
    <name evidence="3" type="ORF">CCR82_08485</name>
</gene>
<keyword evidence="4" id="KW-1185">Reference proteome</keyword>
<name>A0AAJ0XG96_HALSE</name>